<evidence type="ECO:0000313" key="2">
    <source>
        <dbReference type="EMBL" id="PUF56512.1"/>
    </source>
</evidence>
<comment type="caution">
    <text evidence="2">The sequence shown here is derived from an EMBL/GenBank/DDBJ whole genome shotgun (WGS) entry which is preliminary data.</text>
</comment>
<dbReference type="EMBL" id="QARO01000016">
    <property type="protein sequence ID" value="PUF56512.1"/>
    <property type="molecule type" value="Genomic_DNA"/>
</dbReference>
<dbReference type="Proteomes" id="UP000251351">
    <property type="component" value="Unassembled WGS sequence"/>
</dbReference>
<dbReference type="AlphaFoldDB" id="A0A7Z1QC96"/>
<gene>
    <name evidence="2" type="ORF">DAX73_17905</name>
    <name evidence="1" type="ORF">DAX92_17125</name>
</gene>
<reference evidence="3 4" key="1">
    <citation type="submission" date="2018-04" db="EMBL/GenBank/DDBJ databases">
        <title>Whole genome sequencing of Salmonella enterica.</title>
        <authorList>
            <person name="Bell R."/>
        </authorList>
    </citation>
    <scope>NUCLEOTIDE SEQUENCE [LARGE SCALE GENOMIC DNA]</scope>
    <source>
        <strain evidence="1 4">CFSAN058609</strain>
        <strain evidence="2 3">CFSAN058610</strain>
    </source>
</reference>
<sequence>MRQYSPAECKRRRVFLRKKKADQRSAKVHVGFSYFGFERYPLNGRCLQGLNEKPLRFCDVLLIRKVDRDNRSLLCYLSP</sequence>
<protein>
    <submittedName>
        <fullName evidence="2">Uncharacterized protein</fullName>
    </submittedName>
</protein>
<evidence type="ECO:0000313" key="4">
    <source>
        <dbReference type="Proteomes" id="UP000251540"/>
    </source>
</evidence>
<proteinExistence type="predicted"/>
<accession>A0A7Z1QC96</accession>
<dbReference type="Proteomes" id="UP000251540">
    <property type="component" value="Unassembled WGS sequence"/>
</dbReference>
<evidence type="ECO:0000313" key="1">
    <source>
        <dbReference type="EMBL" id="PUF34435.1"/>
    </source>
</evidence>
<organism evidence="2 3">
    <name type="scientific">Salmonella enterica I</name>
    <dbReference type="NCBI Taxonomy" id="59201"/>
    <lineage>
        <taxon>Bacteria</taxon>
        <taxon>Pseudomonadati</taxon>
        <taxon>Pseudomonadota</taxon>
        <taxon>Gammaproteobacteria</taxon>
        <taxon>Enterobacterales</taxon>
        <taxon>Enterobacteriaceae</taxon>
        <taxon>Salmonella</taxon>
    </lineage>
</organism>
<dbReference type="EMBL" id="QARP01000015">
    <property type="protein sequence ID" value="PUF34435.1"/>
    <property type="molecule type" value="Genomic_DNA"/>
</dbReference>
<evidence type="ECO:0000313" key="3">
    <source>
        <dbReference type="Proteomes" id="UP000251351"/>
    </source>
</evidence>
<name>A0A7Z1QC96_SALET</name>